<comment type="caution">
    <text evidence="1">The sequence shown here is derived from an EMBL/GenBank/DDBJ whole genome shotgun (WGS) entry which is preliminary data.</text>
</comment>
<name>A0A7X2ZAN6_9BACL</name>
<dbReference type="AlphaFoldDB" id="A0A7X2ZAN6"/>
<sequence>MLKMGIISHENFKGKILKAVNEVASLDLEFYLRWYVHESQSVELTLELNHQVDVILYGGPVPYYLANKAAAIMVPADFVSHDEVSLMKALFELQKMGVDLERVSIDTIPESTLRNVCEELQLPFERLKIKPLTEPKVSDDYTTFHMELYNNGTTAFALTCRSIVYDHLVSKQIPCYNMIATKTSIINAINQLNAAYERSKYQGSQIAIGLIKVKSPSLVKESIIHSRRYQIEIHQHLLNYAEKLKAGLTELNEGLYLFYTTYGVLKQVTNGFKEVPDLTPLKDLNIVLSIGIGTGNTSSIAEEGARKALLKAEKSGDGHAFIILDNQELLGPLGGHTSRIIVRTISTQLQTMAKESGINVPTMAKLFHLFKNERRYHFTAEELSNELGLSQRSARRILTHLHKEGFAEPIGEEISSGQGRPRRIYRINFASLDVTEERID</sequence>
<dbReference type="SUPFAM" id="SSF46785">
    <property type="entry name" value="Winged helix' DNA-binding domain"/>
    <property type="match status" value="1"/>
</dbReference>
<dbReference type="EMBL" id="WNZX01000005">
    <property type="protein sequence ID" value="MUG70636.1"/>
    <property type="molecule type" value="Genomic_DNA"/>
</dbReference>
<dbReference type="Proteomes" id="UP000450917">
    <property type="component" value="Unassembled WGS sequence"/>
</dbReference>
<evidence type="ECO:0000313" key="2">
    <source>
        <dbReference type="Proteomes" id="UP000450917"/>
    </source>
</evidence>
<gene>
    <name evidence="1" type="ORF">GNP93_08075</name>
</gene>
<organism evidence="1 2">
    <name type="scientific">Paenibacillus validus</name>
    <dbReference type="NCBI Taxonomy" id="44253"/>
    <lineage>
        <taxon>Bacteria</taxon>
        <taxon>Bacillati</taxon>
        <taxon>Bacillota</taxon>
        <taxon>Bacilli</taxon>
        <taxon>Bacillales</taxon>
        <taxon>Paenibacillaceae</taxon>
        <taxon>Paenibacillus</taxon>
    </lineage>
</organism>
<reference evidence="1 2" key="1">
    <citation type="submission" date="2019-11" db="EMBL/GenBank/DDBJ databases">
        <title>Draft genome sequences of five Paenibacillus species of dairy origin.</title>
        <authorList>
            <person name="Olajide A.M."/>
            <person name="Chen S."/>
            <person name="Lapointe G."/>
        </authorList>
    </citation>
    <scope>NUCLEOTIDE SEQUENCE [LARGE SCALE GENOMIC DNA]</scope>
    <source>
        <strain evidence="1 2">2CS3</strain>
    </source>
</reference>
<keyword evidence="2" id="KW-1185">Reference proteome</keyword>
<dbReference type="RefSeq" id="WP_155614411.1">
    <property type="nucleotide sequence ID" value="NZ_WNZX01000005.1"/>
</dbReference>
<evidence type="ECO:0008006" key="3">
    <source>
        <dbReference type="Google" id="ProtNLM"/>
    </source>
</evidence>
<dbReference type="InterPro" id="IPR036388">
    <property type="entry name" value="WH-like_DNA-bd_sf"/>
</dbReference>
<proteinExistence type="predicted"/>
<evidence type="ECO:0000313" key="1">
    <source>
        <dbReference type="EMBL" id="MUG70636.1"/>
    </source>
</evidence>
<protein>
    <recommendedName>
        <fullName evidence="3">Transcriptional regulator</fullName>
    </recommendedName>
</protein>
<dbReference type="Gene3D" id="1.10.10.10">
    <property type="entry name" value="Winged helix-like DNA-binding domain superfamily/Winged helix DNA-binding domain"/>
    <property type="match status" value="1"/>
</dbReference>
<dbReference type="InterPro" id="IPR036390">
    <property type="entry name" value="WH_DNA-bd_sf"/>
</dbReference>
<accession>A0A7X2ZAN6</accession>